<dbReference type="PANTHER" id="PTHR10629">
    <property type="entry name" value="CYTOSINE-SPECIFIC METHYLTRANSFERASE"/>
    <property type="match status" value="1"/>
</dbReference>
<dbReference type="GO" id="GO:0003682">
    <property type="term" value="F:chromatin binding"/>
    <property type="evidence" value="ECO:0007669"/>
    <property type="project" value="InterPro"/>
</dbReference>
<feature type="domain" description="BAH" evidence="4">
    <location>
        <begin position="446"/>
        <end position="563"/>
    </location>
</feature>
<protein>
    <recommendedName>
        <fullName evidence="4">BAH domain-containing protein</fullName>
    </recommendedName>
</protein>
<dbReference type="Gene3D" id="2.30.30.490">
    <property type="match status" value="2"/>
</dbReference>
<feature type="compositionally biased region" description="Basic residues" evidence="3">
    <location>
        <begin position="376"/>
        <end position="397"/>
    </location>
</feature>
<dbReference type="GO" id="GO:0005634">
    <property type="term" value="C:nucleus"/>
    <property type="evidence" value="ECO:0007669"/>
    <property type="project" value="UniProtKB-SubCell"/>
</dbReference>
<dbReference type="InterPro" id="IPR022702">
    <property type="entry name" value="Cytosine_MeTrfase1_RFD"/>
</dbReference>
<dbReference type="EMBL" id="KN837232">
    <property type="protein sequence ID" value="KIJ32043.1"/>
    <property type="molecule type" value="Genomic_DNA"/>
</dbReference>
<name>A0A0C9TPN9_SPHS4</name>
<dbReference type="GO" id="GO:0003886">
    <property type="term" value="F:DNA (cytosine-5-)-methyltransferase activity"/>
    <property type="evidence" value="ECO:0007669"/>
    <property type="project" value="TreeGrafter"/>
</dbReference>
<dbReference type="InterPro" id="IPR050390">
    <property type="entry name" value="C5-Methyltransferase"/>
</dbReference>
<reference evidence="5 6" key="1">
    <citation type="submission" date="2014-06" db="EMBL/GenBank/DDBJ databases">
        <title>Evolutionary Origins and Diversification of the Mycorrhizal Mutualists.</title>
        <authorList>
            <consortium name="DOE Joint Genome Institute"/>
            <consortium name="Mycorrhizal Genomics Consortium"/>
            <person name="Kohler A."/>
            <person name="Kuo A."/>
            <person name="Nagy L.G."/>
            <person name="Floudas D."/>
            <person name="Copeland A."/>
            <person name="Barry K.W."/>
            <person name="Cichocki N."/>
            <person name="Veneault-Fourrey C."/>
            <person name="LaButti K."/>
            <person name="Lindquist E.A."/>
            <person name="Lipzen A."/>
            <person name="Lundell T."/>
            <person name="Morin E."/>
            <person name="Murat C."/>
            <person name="Riley R."/>
            <person name="Ohm R."/>
            <person name="Sun H."/>
            <person name="Tunlid A."/>
            <person name="Henrissat B."/>
            <person name="Grigoriev I.V."/>
            <person name="Hibbett D.S."/>
            <person name="Martin F."/>
        </authorList>
    </citation>
    <scope>NUCLEOTIDE SEQUENCE [LARGE SCALE GENOMIC DNA]</scope>
    <source>
        <strain evidence="5 6">SS14</strain>
    </source>
</reference>
<evidence type="ECO:0000256" key="3">
    <source>
        <dbReference type="SAM" id="MobiDB-lite"/>
    </source>
</evidence>
<dbReference type="AlphaFoldDB" id="A0A0C9TPN9"/>
<gene>
    <name evidence="5" type="ORF">M422DRAFT_266126</name>
</gene>
<evidence type="ECO:0000256" key="2">
    <source>
        <dbReference type="ARBA" id="ARBA00023242"/>
    </source>
</evidence>
<feature type="region of interest" description="Disordered" evidence="3">
    <location>
        <begin position="355"/>
        <end position="399"/>
    </location>
</feature>
<dbReference type="Proteomes" id="UP000054279">
    <property type="component" value="Unassembled WGS sequence"/>
</dbReference>
<dbReference type="PANTHER" id="PTHR10629:SF52">
    <property type="entry name" value="DNA (CYTOSINE-5)-METHYLTRANSFERASE 1"/>
    <property type="match status" value="1"/>
</dbReference>
<accession>A0A0C9TPN9</accession>
<organism evidence="5 6">
    <name type="scientific">Sphaerobolus stellatus (strain SS14)</name>
    <dbReference type="NCBI Taxonomy" id="990650"/>
    <lineage>
        <taxon>Eukaryota</taxon>
        <taxon>Fungi</taxon>
        <taxon>Dikarya</taxon>
        <taxon>Basidiomycota</taxon>
        <taxon>Agaricomycotina</taxon>
        <taxon>Agaricomycetes</taxon>
        <taxon>Phallomycetidae</taxon>
        <taxon>Geastrales</taxon>
        <taxon>Sphaerobolaceae</taxon>
        <taxon>Sphaerobolus</taxon>
    </lineage>
</organism>
<sequence length="802" mass="91556">MPPERDRPKAAAFLGDSDDEATIEQLRAAGVTYNLKNPRKRNDASQVGKKSQERPQTASPSKKRKAAKKPSPSSSEDDLDDVVAVISPSPPSSRPLKGFTRVSDSEPEPEPDPNDIVDFPPEGEYYNELEDDGVTPFSLIYEADIEAEYKTDCKPLRYLYDFVIYDSETHKQVPLSYYVDGENTCEAFGFVVAQLVPHLDDDDSDDEEDDNDQDIFDRGTNFKTTCIFREMQEVDSDDIIVETQYAFYSLKKPCTSYAALYRAHYLKEMSLRYVLRQTMKKKNVSLDQLVSQLNFNCNDHNPILERSWTKQDIIDNFKYTEEQFQDAVAAYSEVSYDHIRSAPIIKSLLPSIQSIPKKRSNNQRKTLAERSPQKAPAKRSRKAAPVRRKKREKKRKVGTTTVTPLIHALISQHFDTEFKVVGQAPGFLDVEALSLSEPKRTDNRNFVPQAGNFVYVNEGDHYDDSNIRIAQVVQVTRAGKEFHARWFIRGNKTVLEEITLGQEIFLSLDDKCRTISTDCIVGQCKVKRITLAQHARQDWPSANTYFYSSAWNRKYPGDFIEVTDAQVQLGLHCETCSKRDEPISTFLSAKHSQIRDNQIRCREYSEIPFREYHEHDFISYEVPASEQLTCSIGQIVRFKYGDPEIRIEVRKLGREADMEGVGRGDENALFLTEVTDFVDARQVLGKVHVVHFEQYCQRNHDGTPAKDLKWMEDNPDCFFIASQAKSLDTKKTPLRRLDPNEFNNCDECDGFFYDYYRRLTRCKSEVVLKAFDPFVGVGGLGLGLSKGCSMKTVLGVEIDPSA</sequence>
<dbReference type="GO" id="GO:0044027">
    <property type="term" value="P:negative regulation of gene expression via chromosomal CpG island methylation"/>
    <property type="evidence" value="ECO:0007669"/>
    <property type="project" value="TreeGrafter"/>
</dbReference>
<evidence type="ECO:0000259" key="4">
    <source>
        <dbReference type="PROSITE" id="PS51038"/>
    </source>
</evidence>
<feature type="compositionally biased region" description="Acidic residues" evidence="3">
    <location>
        <begin position="105"/>
        <end position="115"/>
    </location>
</feature>
<feature type="compositionally biased region" description="Polar residues" evidence="3">
    <location>
        <begin position="44"/>
        <end position="57"/>
    </location>
</feature>
<comment type="subcellular location">
    <subcellularLocation>
        <location evidence="1">Nucleus</location>
    </subcellularLocation>
</comment>
<evidence type="ECO:0000313" key="6">
    <source>
        <dbReference type="Proteomes" id="UP000054279"/>
    </source>
</evidence>
<dbReference type="PROSITE" id="PS51038">
    <property type="entry name" value="BAH"/>
    <property type="match status" value="1"/>
</dbReference>
<dbReference type="GO" id="GO:0003677">
    <property type="term" value="F:DNA binding"/>
    <property type="evidence" value="ECO:0007669"/>
    <property type="project" value="TreeGrafter"/>
</dbReference>
<dbReference type="Pfam" id="PF12047">
    <property type="entry name" value="DNMT1-RFD"/>
    <property type="match status" value="1"/>
</dbReference>
<keyword evidence="2" id="KW-0539">Nucleus</keyword>
<dbReference type="InterPro" id="IPR043151">
    <property type="entry name" value="BAH_sf"/>
</dbReference>
<evidence type="ECO:0000313" key="5">
    <source>
        <dbReference type="EMBL" id="KIJ32043.1"/>
    </source>
</evidence>
<keyword evidence="6" id="KW-1185">Reference proteome</keyword>
<dbReference type="Pfam" id="PF01426">
    <property type="entry name" value="BAH"/>
    <property type="match status" value="1"/>
</dbReference>
<evidence type="ECO:0000256" key="1">
    <source>
        <dbReference type="ARBA" id="ARBA00004123"/>
    </source>
</evidence>
<dbReference type="HOGENOM" id="CLU_351139_0_0_1"/>
<dbReference type="InterPro" id="IPR001025">
    <property type="entry name" value="BAH_dom"/>
</dbReference>
<proteinExistence type="predicted"/>
<feature type="non-terminal residue" evidence="5">
    <location>
        <position position="1"/>
    </location>
</feature>
<feature type="region of interest" description="Disordered" evidence="3">
    <location>
        <begin position="30"/>
        <end position="118"/>
    </location>
</feature>